<feature type="region of interest" description="Disordered" evidence="6">
    <location>
        <begin position="81"/>
        <end position="111"/>
    </location>
</feature>
<proteinExistence type="inferred from homology"/>
<dbReference type="SUPFAM" id="SSF46785">
    <property type="entry name" value="Winged helix' DNA-binding domain"/>
    <property type="match status" value="1"/>
</dbReference>
<keyword evidence="3" id="KW-0805">Transcription regulation</keyword>
<dbReference type="InterPro" id="IPR015421">
    <property type="entry name" value="PyrdxlP-dep_Trfase_major"/>
</dbReference>
<evidence type="ECO:0000256" key="2">
    <source>
        <dbReference type="ARBA" id="ARBA00022898"/>
    </source>
</evidence>
<keyword evidence="9" id="KW-1185">Reference proteome</keyword>
<gene>
    <name evidence="8" type="ORF">PM02_12790</name>
</gene>
<evidence type="ECO:0000313" key="9">
    <source>
        <dbReference type="Proteomes" id="UP000027337"/>
    </source>
</evidence>
<evidence type="ECO:0000313" key="8">
    <source>
        <dbReference type="EMBL" id="KAJ02646.1"/>
    </source>
</evidence>
<comment type="caution">
    <text evidence="8">The sequence shown here is derived from an EMBL/GenBank/DDBJ whole genome shotgun (WGS) entry which is preliminary data.</text>
</comment>
<dbReference type="Gene3D" id="1.10.10.10">
    <property type="entry name" value="Winged helix-like DNA-binding domain superfamily/Winged helix DNA-binding domain"/>
    <property type="match status" value="1"/>
</dbReference>
<feature type="compositionally biased region" description="Basic and acidic residues" evidence="6">
    <location>
        <begin position="90"/>
        <end position="101"/>
    </location>
</feature>
<comment type="similarity">
    <text evidence="1">In the C-terminal section; belongs to the class-I pyridoxal-phosphate-dependent aminotransferase family.</text>
</comment>
<dbReference type="InterPro" id="IPR004839">
    <property type="entry name" value="Aminotransferase_I/II_large"/>
</dbReference>
<dbReference type="Pfam" id="PF00155">
    <property type="entry name" value="Aminotran_1_2"/>
    <property type="match status" value="1"/>
</dbReference>
<dbReference type="InterPro" id="IPR000524">
    <property type="entry name" value="Tscrpt_reg_HTH_GntR"/>
</dbReference>
<sequence>MSPKNWVPEIREADLPRYVGIAEAIGADIASGRLNPGDRLPPQRQIAEVLGVDISAISRGYAEAARRGYVEAHVGRGTFVLDPRAGKPSADPRRTSEEDSRMNMPPEPDDPELIAKMQAGLSHVAANIVPLLRYQTPLGGDKDREIAGKWLHANGLSFLPDRFAVAPGAHAAIDAALTVLRQPGTVVLCEQVTYPGIRAIAARLGLELVEVEEDEHGIKPAALEAAIARYPAAVLYLNPTLRNPTTHTIPAQRRSEISGVLRAHNTPLIEDDAYRFVAADAPAPICDSLPDLGWHIAGISKVFGAGLRLAYVQVPNAPFLVPFVKAVRAAHVMTSPISLALLSTWIEDGTAAQVQDFVRNAARERQLIAKETLSGQSFDSDPHAFNIWLTLPSGLNRAEALARLFGRQIGILPSDFFIPNGAGQEKLRICLGGPISPESLRNELQQVHHALAALDWSG</sequence>
<dbReference type="InterPro" id="IPR015424">
    <property type="entry name" value="PyrdxlP-dep_Trfase"/>
</dbReference>
<dbReference type="eggNOG" id="COG1167">
    <property type="taxonomic scope" value="Bacteria"/>
</dbReference>
<dbReference type="RefSeq" id="WP_037909159.1">
    <property type="nucleotide sequence ID" value="NZ_JEMU01000010.1"/>
</dbReference>
<dbReference type="AlphaFoldDB" id="A0A061SLR8"/>
<dbReference type="InterPro" id="IPR036390">
    <property type="entry name" value="WH_DNA-bd_sf"/>
</dbReference>
<evidence type="ECO:0000256" key="4">
    <source>
        <dbReference type="ARBA" id="ARBA00023125"/>
    </source>
</evidence>
<dbReference type="Proteomes" id="UP000027337">
    <property type="component" value="Unassembled WGS sequence"/>
</dbReference>
<dbReference type="STRING" id="83219.PM02_12790"/>
<dbReference type="InterPro" id="IPR051446">
    <property type="entry name" value="HTH_trans_reg/aminotransferase"/>
</dbReference>
<dbReference type="Gene3D" id="3.40.640.10">
    <property type="entry name" value="Type I PLP-dependent aspartate aminotransferase-like (Major domain)"/>
    <property type="match status" value="1"/>
</dbReference>
<organism evidence="8 9">
    <name type="scientific">Sulfitobacter mediterraneus</name>
    <dbReference type="NCBI Taxonomy" id="83219"/>
    <lineage>
        <taxon>Bacteria</taxon>
        <taxon>Pseudomonadati</taxon>
        <taxon>Pseudomonadota</taxon>
        <taxon>Alphaproteobacteria</taxon>
        <taxon>Rhodobacterales</taxon>
        <taxon>Roseobacteraceae</taxon>
        <taxon>Sulfitobacter</taxon>
    </lineage>
</organism>
<dbReference type="SUPFAM" id="SSF53383">
    <property type="entry name" value="PLP-dependent transferases"/>
    <property type="match status" value="1"/>
</dbReference>
<accession>A0A061SLR8</accession>
<evidence type="ECO:0000256" key="1">
    <source>
        <dbReference type="ARBA" id="ARBA00005384"/>
    </source>
</evidence>
<dbReference type="CDD" id="cd00609">
    <property type="entry name" value="AAT_like"/>
    <property type="match status" value="1"/>
</dbReference>
<dbReference type="PANTHER" id="PTHR46577:SF1">
    <property type="entry name" value="HTH-TYPE TRANSCRIPTIONAL REGULATORY PROTEIN GABR"/>
    <property type="match status" value="1"/>
</dbReference>
<dbReference type="PROSITE" id="PS50949">
    <property type="entry name" value="HTH_GNTR"/>
    <property type="match status" value="1"/>
</dbReference>
<dbReference type="EMBL" id="JEMU01000010">
    <property type="protein sequence ID" value="KAJ02646.1"/>
    <property type="molecule type" value="Genomic_DNA"/>
</dbReference>
<evidence type="ECO:0000256" key="6">
    <source>
        <dbReference type="SAM" id="MobiDB-lite"/>
    </source>
</evidence>
<dbReference type="GO" id="GO:0003700">
    <property type="term" value="F:DNA-binding transcription factor activity"/>
    <property type="evidence" value="ECO:0007669"/>
    <property type="project" value="InterPro"/>
</dbReference>
<feature type="domain" description="HTH gntR-type" evidence="7">
    <location>
        <begin position="15"/>
        <end position="83"/>
    </location>
</feature>
<keyword evidence="5" id="KW-0804">Transcription</keyword>
<dbReference type="SMART" id="SM00345">
    <property type="entry name" value="HTH_GNTR"/>
    <property type="match status" value="1"/>
</dbReference>
<evidence type="ECO:0000256" key="5">
    <source>
        <dbReference type="ARBA" id="ARBA00023163"/>
    </source>
</evidence>
<keyword evidence="2" id="KW-0663">Pyridoxal phosphate</keyword>
<reference evidence="8 9" key="1">
    <citation type="journal article" date="2014" name="Genome Announc.">
        <title>Draft Genome Sequences of Two Isolates of the Roseobacter Group, Sulfitobacter sp. Strains 3SOLIMAR09 and 1FIGIMAR09, from Harbors of Mallorca Island (Mediterranean Sea).</title>
        <authorList>
            <person name="Mas-Llado M."/>
            <person name="Pina-Villalonga J.M."/>
            <person name="Brunet-Galmes I."/>
            <person name="Nogales B."/>
            <person name="Bosch R."/>
        </authorList>
    </citation>
    <scope>NUCLEOTIDE SEQUENCE [LARGE SCALE GENOMIC DNA]</scope>
    <source>
        <strain evidence="8 9">1FIGIMAR09</strain>
    </source>
</reference>
<dbReference type="Pfam" id="PF00392">
    <property type="entry name" value="GntR"/>
    <property type="match status" value="1"/>
</dbReference>
<dbReference type="GO" id="GO:0030170">
    <property type="term" value="F:pyridoxal phosphate binding"/>
    <property type="evidence" value="ECO:0007669"/>
    <property type="project" value="InterPro"/>
</dbReference>
<keyword evidence="4" id="KW-0238">DNA-binding</keyword>
<dbReference type="InterPro" id="IPR036388">
    <property type="entry name" value="WH-like_DNA-bd_sf"/>
</dbReference>
<evidence type="ECO:0000259" key="7">
    <source>
        <dbReference type="PROSITE" id="PS50949"/>
    </source>
</evidence>
<dbReference type="InterPro" id="IPR015422">
    <property type="entry name" value="PyrdxlP-dep_Trfase_small"/>
</dbReference>
<protein>
    <submittedName>
        <fullName evidence="8">GntR family transcriptional regulator</fullName>
    </submittedName>
</protein>
<dbReference type="CDD" id="cd07377">
    <property type="entry name" value="WHTH_GntR"/>
    <property type="match status" value="1"/>
</dbReference>
<dbReference type="PANTHER" id="PTHR46577">
    <property type="entry name" value="HTH-TYPE TRANSCRIPTIONAL REGULATORY PROTEIN GABR"/>
    <property type="match status" value="1"/>
</dbReference>
<dbReference type="Gene3D" id="3.90.1150.10">
    <property type="entry name" value="Aspartate Aminotransferase, domain 1"/>
    <property type="match status" value="1"/>
</dbReference>
<evidence type="ECO:0000256" key="3">
    <source>
        <dbReference type="ARBA" id="ARBA00023015"/>
    </source>
</evidence>
<dbReference type="GO" id="GO:0003677">
    <property type="term" value="F:DNA binding"/>
    <property type="evidence" value="ECO:0007669"/>
    <property type="project" value="UniProtKB-KW"/>
</dbReference>
<name>A0A061SLR8_9RHOB</name>